<evidence type="ECO:0000313" key="3">
    <source>
        <dbReference type="EMBL" id="AKO54218.1"/>
    </source>
</evidence>
<proteinExistence type="predicted"/>
<organism evidence="3 4">
    <name type="scientific">Marinobacter psychrophilus</name>
    <dbReference type="NCBI Taxonomy" id="330734"/>
    <lineage>
        <taxon>Bacteria</taxon>
        <taxon>Pseudomonadati</taxon>
        <taxon>Pseudomonadota</taxon>
        <taxon>Gammaproteobacteria</taxon>
        <taxon>Pseudomonadales</taxon>
        <taxon>Marinobacteraceae</taxon>
        <taxon>Marinobacter</taxon>
    </lineage>
</organism>
<feature type="transmembrane region" description="Helical" evidence="2">
    <location>
        <begin position="134"/>
        <end position="151"/>
    </location>
</feature>
<sequence length="305" mass="33130">MAQNTGTQARQAPATASSAAAPAVLRQGRAADRAPAAADKAVAVAGQVTQNNTQPSSGSNESAKQPSDAMAADAAGSRDASSGTNRDKAANHQRQLRLMMRQCDRVLLADYDLLAMEKWPDNARISAARRRRDLWLLAVTVAAVFFVSGVLGLLPAWLGGAGFGVFVTTVLLAVPPVRRVFNPRPSNRELVQQRGQMLRDARRHVAHLEGVDGLAWQCERMAAFNPALASHSFSRLREASKTHTLVQQLTERKYVRLYLFYLVEADKAYQRLQQVFLDSRQEGLDQGLAEGGPVDDGKDSANLTN</sequence>
<dbReference type="STRING" id="330734.ABA45_05440"/>
<dbReference type="Proteomes" id="UP000036406">
    <property type="component" value="Chromosome"/>
</dbReference>
<feature type="compositionally biased region" description="Polar residues" evidence="1">
    <location>
        <begin position="47"/>
        <end position="65"/>
    </location>
</feature>
<keyword evidence="4" id="KW-1185">Reference proteome</keyword>
<dbReference type="PATRIC" id="fig|330734.3.peg.1150"/>
<feature type="transmembrane region" description="Helical" evidence="2">
    <location>
        <begin position="157"/>
        <end position="174"/>
    </location>
</feature>
<reference evidence="3 4" key="1">
    <citation type="submission" date="2015-05" db="EMBL/GenBank/DDBJ databases">
        <title>Complete genome of Marinobacter psychrophilus strain 20041T isolated from sea-ice of the Canadian Basin.</title>
        <authorList>
            <person name="Song L."/>
            <person name="Ren L."/>
            <person name="Yu Y."/>
            <person name="Wang X."/>
        </authorList>
    </citation>
    <scope>NUCLEOTIDE SEQUENCE [LARGE SCALE GENOMIC DNA]</scope>
    <source>
        <strain evidence="3 4">20041</strain>
    </source>
</reference>
<keyword evidence="2" id="KW-0812">Transmembrane</keyword>
<name>A0A0H4I8Y8_9GAMM</name>
<keyword evidence="2" id="KW-1133">Transmembrane helix</keyword>
<feature type="compositionally biased region" description="Low complexity" evidence="1">
    <location>
        <begin position="7"/>
        <end position="23"/>
    </location>
</feature>
<evidence type="ECO:0000313" key="4">
    <source>
        <dbReference type="Proteomes" id="UP000036406"/>
    </source>
</evidence>
<feature type="region of interest" description="Disordered" evidence="1">
    <location>
        <begin position="1"/>
        <end position="93"/>
    </location>
</feature>
<keyword evidence="2" id="KW-0472">Membrane</keyword>
<evidence type="ECO:0000256" key="1">
    <source>
        <dbReference type="SAM" id="MobiDB-lite"/>
    </source>
</evidence>
<accession>A0A0H4I8Y8</accession>
<evidence type="ECO:0000256" key="2">
    <source>
        <dbReference type="SAM" id="Phobius"/>
    </source>
</evidence>
<feature type="compositionally biased region" description="Low complexity" evidence="1">
    <location>
        <begin position="67"/>
        <end position="82"/>
    </location>
</feature>
<dbReference type="KEGG" id="mpq:ABA45_05440"/>
<dbReference type="EMBL" id="CP011494">
    <property type="protein sequence ID" value="AKO54218.1"/>
    <property type="molecule type" value="Genomic_DNA"/>
</dbReference>
<dbReference type="RefSeq" id="WP_048388718.1">
    <property type="nucleotide sequence ID" value="NZ_CP011494.1"/>
</dbReference>
<feature type="compositionally biased region" description="Low complexity" evidence="1">
    <location>
        <begin position="33"/>
        <end position="45"/>
    </location>
</feature>
<dbReference type="AlphaFoldDB" id="A0A0H4I8Y8"/>
<protein>
    <submittedName>
        <fullName evidence="3">Uncharacterized protein</fullName>
    </submittedName>
</protein>
<gene>
    <name evidence="3" type="ORF">ABA45_05440</name>
</gene>